<dbReference type="PANTHER" id="PTHR10742">
    <property type="entry name" value="FLAVIN MONOAMINE OXIDASE"/>
    <property type="match status" value="1"/>
</dbReference>
<dbReference type="GO" id="GO:0009851">
    <property type="term" value="P:auxin biosynthetic process"/>
    <property type="evidence" value="ECO:0007669"/>
    <property type="project" value="UniProtKB-KW"/>
</dbReference>
<comment type="similarity">
    <text evidence="2">Belongs to the tryptophan 2-monooxygenase family.</text>
</comment>
<evidence type="ECO:0000259" key="8">
    <source>
        <dbReference type="Pfam" id="PF01593"/>
    </source>
</evidence>
<keyword evidence="10" id="KW-1185">Reference proteome</keyword>
<gene>
    <name evidence="9" type="ORF">D9R14_09805</name>
</gene>
<dbReference type="Proteomes" id="UP000269692">
    <property type="component" value="Unassembled WGS sequence"/>
</dbReference>
<evidence type="ECO:0000256" key="2">
    <source>
        <dbReference type="ARBA" id="ARBA00005833"/>
    </source>
</evidence>
<dbReference type="InterPro" id="IPR002937">
    <property type="entry name" value="Amino_oxidase"/>
</dbReference>
<reference evidence="9 10" key="1">
    <citation type="submission" date="2018-10" db="EMBL/GenBank/DDBJ databases">
        <title>Xanthobacter tagetidis genome sequencing and assembly.</title>
        <authorList>
            <person name="Maclea K.S."/>
            <person name="Goen A.E."/>
            <person name="Fatima S.A."/>
        </authorList>
    </citation>
    <scope>NUCLEOTIDE SEQUENCE [LARGE SCALE GENOMIC DNA]</scope>
    <source>
        <strain evidence="9 10">ATCC 700314</strain>
    </source>
</reference>
<evidence type="ECO:0000256" key="1">
    <source>
        <dbReference type="ARBA" id="ARBA00004814"/>
    </source>
</evidence>
<evidence type="ECO:0000313" key="10">
    <source>
        <dbReference type="Proteomes" id="UP000269692"/>
    </source>
</evidence>
<accession>A0A3L7AHG3</accession>
<keyword evidence="5" id="KW-0073">Auxin biosynthesis</keyword>
<dbReference type="EC" id="1.13.12.3" evidence="3"/>
<evidence type="ECO:0000256" key="4">
    <source>
        <dbReference type="ARBA" id="ARBA00017871"/>
    </source>
</evidence>
<proteinExistence type="inferred from homology"/>
<dbReference type="SUPFAM" id="SSF54373">
    <property type="entry name" value="FAD-linked reductases, C-terminal domain"/>
    <property type="match status" value="1"/>
</dbReference>
<name>A0A3L7AHG3_9HYPH</name>
<feature type="region of interest" description="Disordered" evidence="7">
    <location>
        <begin position="15"/>
        <end position="51"/>
    </location>
</feature>
<dbReference type="OrthoDB" id="337830at2"/>
<comment type="catalytic activity">
    <reaction evidence="6">
        <text>L-tryptophan + O2 = indole-3-acetamide + CO2 + H2O</text>
        <dbReference type="Rhea" id="RHEA:16165"/>
        <dbReference type="ChEBI" id="CHEBI:15377"/>
        <dbReference type="ChEBI" id="CHEBI:15379"/>
        <dbReference type="ChEBI" id="CHEBI:16031"/>
        <dbReference type="ChEBI" id="CHEBI:16526"/>
        <dbReference type="ChEBI" id="CHEBI:57912"/>
        <dbReference type="EC" id="1.13.12.3"/>
    </reaction>
</comment>
<protein>
    <recommendedName>
        <fullName evidence="4">Tryptophan 2-monooxygenase</fullName>
        <ecNumber evidence="3">1.13.12.3</ecNumber>
    </recommendedName>
</protein>
<evidence type="ECO:0000256" key="7">
    <source>
        <dbReference type="SAM" id="MobiDB-lite"/>
    </source>
</evidence>
<evidence type="ECO:0000256" key="6">
    <source>
        <dbReference type="ARBA" id="ARBA00047321"/>
    </source>
</evidence>
<dbReference type="EMBL" id="RCTF01000006">
    <property type="protein sequence ID" value="RLP79118.1"/>
    <property type="molecule type" value="Genomic_DNA"/>
</dbReference>
<dbReference type="SUPFAM" id="SSF51905">
    <property type="entry name" value="FAD/NAD(P)-binding domain"/>
    <property type="match status" value="1"/>
</dbReference>
<dbReference type="PANTHER" id="PTHR10742:SF410">
    <property type="entry name" value="LYSINE-SPECIFIC HISTONE DEMETHYLASE 2"/>
    <property type="match status" value="1"/>
</dbReference>
<dbReference type="Pfam" id="PF01593">
    <property type="entry name" value="Amino_oxidase"/>
    <property type="match status" value="1"/>
</dbReference>
<dbReference type="AlphaFoldDB" id="A0A3L7AHG3"/>
<dbReference type="PRINTS" id="PR00420">
    <property type="entry name" value="RNGMNOXGNASE"/>
</dbReference>
<dbReference type="Gene3D" id="3.50.50.60">
    <property type="entry name" value="FAD/NAD(P)-binding domain"/>
    <property type="match status" value="1"/>
</dbReference>
<feature type="domain" description="Amine oxidase" evidence="8">
    <location>
        <begin position="67"/>
        <end position="464"/>
    </location>
</feature>
<comment type="caution">
    <text evidence="9">The sequence shown here is derived from an EMBL/GenBank/DDBJ whole genome shotgun (WGS) entry which is preliminary data.</text>
</comment>
<evidence type="ECO:0000313" key="9">
    <source>
        <dbReference type="EMBL" id="RLP79118.1"/>
    </source>
</evidence>
<sequence>MRRAPPRWPSRARIRRKTRRPVPAAPRWCSSTCSARNSRRPLVRPPGQSDPIVTSETDVAVIGAGAAGLAAGLRLAAAGVAFEVIEAADHAGGRAETDTATLGVPVDLGCHWLHDARANPFTAIARTLGFDLGRGGRDRTRLLHLGDRFATPDEADDGWREVDAAFDAVRAAGDAGRDVAAEAVLPKNGRFETLARHWLAFMSAADPARISTRDYALYRDSPDNWAVLGGFGTLVLAHAAHVPVTLSCPVTRIDRSGPRLVLEMPRGALSCQAAVVAVPTAVIASGRLGFFPALPHDLEEAFAALPLGVVEKVVLGFDRDVFGLPERSFLDAFTEAAPERGAVSALIRPGGAEGAVVHVVGGIAARLMEEGEEAMVQHALDALAQVFGTALKSRLRGARASRWAAMPYVGGAYSGALPGKAHLRARLAQPLDGRIFFAGEALGGPAFSTAHGAHLSGLKAADAALASLGEAP</sequence>
<dbReference type="InterPro" id="IPR050281">
    <property type="entry name" value="Flavin_monoamine_oxidase"/>
</dbReference>
<dbReference type="GO" id="GO:0050361">
    <property type="term" value="F:tryptophan 2-monooxygenase activity"/>
    <property type="evidence" value="ECO:0007669"/>
    <property type="project" value="UniProtKB-EC"/>
</dbReference>
<organism evidence="9 10">
    <name type="scientific">Xanthobacter tagetidis</name>
    <dbReference type="NCBI Taxonomy" id="60216"/>
    <lineage>
        <taxon>Bacteria</taxon>
        <taxon>Pseudomonadati</taxon>
        <taxon>Pseudomonadota</taxon>
        <taxon>Alphaproteobacteria</taxon>
        <taxon>Hyphomicrobiales</taxon>
        <taxon>Xanthobacteraceae</taxon>
        <taxon>Xanthobacter</taxon>
    </lineage>
</organism>
<evidence type="ECO:0000256" key="3">
    <source>
        <dbReference type="ARBA" id="ARBA00012535"/>
    </source>
</evidence>
<evidence type="ECO:0000256" key="5">
    <source>
        <dbReference type="ARBA" id="ARBA00023070"/>
    </source>
</evidence>
<dbReference type="InterPro" id="IPR036188">
    <property type="entry name" value="FAD/NAD-bd_sf"/>
</dbReference>
<comment type="pathway">
    <text evidence="1">Plant hormone metabolism; auxin biosynthesis.</text>
</comment>